<organism evidence="1 2">
    <name type="scientific">Mesorhizobium plurifarium</name>
    <dbReference type="NCBI Taxonomy" id="69974"/>
    <lineage>
        <taxon>Bacteria</taxon>
        <taxon>Pseudomonadati</taxon>
        <taxon>Pseudomonadota</taxon>
        <taxon>Alphaproteobacteria</taxon>
        <taxon>Hyphomicrobiales</taxon>
        <taxon>Phyllobacteriaceae</taxon>
        <taxon>Mesorhizobium</taxon>
    </lineage>
</organism>
<proteinExistence type="predicted"/>
<evidence type="ECO:0000313" key="1">
    <source>
        <dbReference type="EMBL" id="CDX21167.1"/>
    </source>
</evidence>
<protein>
    <submittedName>
        <fullName evidence="1">Sarcosine oxidase subunit delta</fullName>
        <ecNumber evidence="1">1.5.3.1</ecNumber>
    </submittedName>
</protein>
<dbReference type="InterPro" id="IPR006279">
    <property type="entry name" value="SoxD"/>
</dbReference>
<dbReference type="Pfam" id="PF04267">
    <property type="entry name" value="SoxD"/>
    <property type="match status" value="1"/>
</dbReference>
<accession>A0A090DVU9</accession>
<name>A0A090DVU9_MESPL</name>
<dbReference type="GO" id="GO:0046653">
    <property type="term" value="P:tetrahydrofolate metabolic process"/>
    <property type="evidence" value="ECO:0007669"/>
    <property type="project" value="InterPro"/>
</dbReference>
<dbReference type="Proteomes" id="UP000045285">
    <property type="component" value="Unassembled WGS sequence"/>
</dbReference>
<dbReference type="GO" id="GO:0008115">
    <property type="term" value="F:sarcosine oxidase activity"/>
    <property type="evidence" value="ECO:0007669"/>
    <property type="project" value="UniProtKB-EC"/>
</dbReference>
<dbReference type="EC" id="1.5.3.1" evidence="1"/>
<dbReference type="InterPro" id="IPR038561">
    <property type="entry name" value="SoxD_sf"/>
</dbReference>
<dbReference type="Gene3D" id="3.30.2270.10">
    <property type="entry name" value="Folate-binding superfamily"/>
    <property type="match status" value="1"/>
</dbReference>
<dbReference type="AlphaFoldDB" id="A0A090DVU9"/>
<sequence>MRITCPHCGARDVQEFNYLGAADPKRPEGMAAPEAQMFEYVYLRDNPRGDHNELWYHAAGCRAWLIVTRNTLTHSISSVRTAKSTRGAAA</sequence>
<reference evidence="2" key="1">
    <citation type="submission" date="2014-08" db="EMBL/GenBank/DDBJ databases">
        <authorList>
            <person name="Moulin L."/>
        </authorList>
    </citation>
    <scope>NUCLEOTIDE SEQUENCE [LARGE SCALE GENOMIC DNA]</scope>
</reference>
<keyword evidence="1" id="KW-0560">Oxidoreductase</keyword>
<evidence type="ECO:0000313" key="2">
    <source>
        <dbReference type="Proteomes" id="UP000045285"/>
    </source>
</evidence>
<keyword evidence="2" id="KW-1185">Reference proteome</keyword>
<gene>
    <name evidence="1" type="primary">soxD</name>
    <name evidence="1" type="ORF">MPL3356_340210</name>
</gene>
<dbReference type="EMBL" id="CCMZ01000028">
    <property type="protein sequence ID" value="CDX21167.1"/>
    <property type="molecule type" value="Genomic_DNA"/>
</dbReference>